<dbReference type="Gene3D" id="2.30.30.40">
    <property type="entry name" value="SH3 Domains"/>
    <property type="match status" value="1"/>
</dbReference>
<dbReference type="InterPro" id="IPR003646">
    <property type="entry name" value="SH3-like_bac-type"/>
</dbReference>
<evidence type="ECO:0000313" key="5">
    <source>
        <dbReference type="EMBL" id="KAA2379932.1"/>
    </source>
</evidence>
<dbReference type="SUPFAM" id="SSF48452">
    <property type="entry name" value="TPR-like"/>
    <property type="match status" value="1"/>
</dbReference>
<dbReference type="PROSITE" id="PS50293">
    <property type="entry name" value="TPR_REGION"/>
    <property type="match status" value="1"/>
</dbReference>
<sequence length="275" mass="30531">MKRIIGCFLLSLGLAAVSFAQEPADSLQQVSREAPVGVQAPGEQTAEQLWDKANTAYINGDFHAAADAYEELLSRGVSSMKLYYNLGNAYFKDDRIGKAILYYNRALRLAPGNDDIRYNLSVAEARTKDNIEDIPEFFFVTWMRDIRHTMGCTAWSLLSLALLACMLGLFLVYLLAQRISLRKAGFYGTVVAALLFMLTTWFAVGERREMLDDTSAVVMTASTAVKSSPDKSSTDLFVLHEGTVVTITDRLDGWCEVVIADGKKGWVEGRKIEII</sequence>
<dbReference type="EMBL" id="NFHB01000005">
    <property type="protein sequence ID" value="OUN03234.1"/>
    <property type="molecule type" value="Genomic_DNA"/>
</dbReference>
<keyword evidence="1" id="KW-0802">TPR repeat</keyword>
<feature type="transmembrane region" description="Helical" evidence="2">
    <location>
        <begin position="154"/>
        <end position="174"/>
    </location>
</feature>
<keyword evidence="3" id="KW-0732">Signal</keyword>
<dbReference type="AlphaFoldDB" id="A0A1Y3QU82"/>
<dbReference type="InterPro" id="IPR019734">
    <property type="entry name" value="TPR_rpt"/>
</dbReference>
<dbReference type="InterPro" id="IPR011990">
    <property type="entry name" value="TPR-like_helical_dom_sf"/>
</dbReference>
<protein>
    <submittedName>
        <fullName evidence="6">Competence protein</fullName>
    </submittedName>
    <submittedName>
        <fullName evidence="5">Tetratricopeptide repeat protein</fullName>
    </submittedName>
</protein>
<dbReference type="eggNOG" id="COG3103">
    <property type="taxonomic scope" value="Bacteria"/>
</dbReference>
<evidence type="ECO:0000256" key="2">
    <source>
        <dbReference type="SAM" id="Phobius"/>
    </source>
</evidence>
<evidence type="ECO:0000313" key="7">
    <source>
        <dbReference type="Proteomes" id="UP000195772"/>
    </source>
</evidence>
<dbReference type="Proteomes" id="UP000322940">
    <property type="component" value="Unassembled WGS sequence"/>
</dbReference>
<dbReference type="EMBL" id="VVXH01000003">
    <property type="protein sequence ID" value="KAA2379932.1"/>
    <property type="molecule type" value="Genomic_DNA"/>
</dbReference>
<proteinExistence type="predicted"/>
<dbReference type="Pfam" id="PF13432">
    <property type="entry name" value="TPR_16"/>
    <property type="match status" value="1"/>
</dbReference>
<feature type="chain" id="PRO_5040575968" evidence="3">
    <location>
        <begin position="21"/>
        <end position="275"/>
    </location>
</feature>
<keyword evidence="2" id="KW-1133">Transmembrane helix</keyword>
<dbReference type="OrthoDB" id="9776208at2"/>
<evidence type="ECO:0000313" key="8">
    <source>
        <dbReference type="Proteomes" id="UP000322940"/>
    </source>
</evidence>
<dbReference type="Pfam" id="PF08239">
    <property type="entry name" value="SH3_3"/>
    <property type="match status" value="1"/>
</dbReference>
<evidence type="ECO:0000259" key="4">
    <source>
        <dbReference type="Pfam" id="PF08239"/>
    </source>
</evidence>
<feature type="transmembrane region" description="Helical" evidence="2">
    <location>
        <begin position="186"/>
        <end position="204"/>
    </location>
</feature>
<gene>
    <name evidence="6" type="ORF">B5G41_09390</name>
    <name evidence="5" type="ORF">F2Y10_04115</name>
</gene>
<accession>A0A1Y3QU82</accession>
<name>A0A1Y3QU82_9BACT</name>
<feature type="domain" description="SH3b" evidence="4">
    <location>
        <begin position="223"/>
        <end position="269"/>
    </location>
</feature>
<feature type="repeat" description="TPR" evidence="1">
    <location>
        <begin position="80"/>
        <end position="113"/>
    </location>
</feature>
<dbReference type="Gene3D" id="1.25.40.10">
    <property type="entry name" value="Tetratricopeptide repeat domain"/>
    <property type="match status" value="1"/>
</dbReference>
<dbReference type="PROSITE" id="PS50005">
    <property type="entry name" value="TPR"/>
    <property type="match status" value="1"/>
</dbReference>
<feature type="signal peptide" evidence="3">
    <location>
        <begin position="1"/>
        <end position="20"/>
    </location>
</feature>
<organism evidence="6 7">
    <name type="scientific">Alistipes onderdonkii</name>
    <dbReference type="NCBI Taxonomy" id="328813"/>
    <lineage>
        <taxon>Bacteria</taxon>
        <taxon>Pseudomonadati</taxon>
        <taxon>Bacteroidota</taxon>
        <taxon>Bacteroidia</taxon>
        <taxon>Bacteroidales</taxon>
        <taxon>Rikenellaceae</taxon>
        <taxon>Alistipes</taxon>
    </lineage>
</organism>
<dbReference type="Proteomes" id="UP000195772">
    <property type="component" value="Unassembled WGS sequence"/>
</dbReference>
<keyword evidence="2" id="KW-0812">Transmembrane</keyword>
<reference evidence="7" key="1">
    <citation type="submission" date="2017-04" db="EMBL/GenBank/DDBJ databases">
        <title>Function of individual gut microbiota members based on whole genome sequencing of pure cultures obtained from chicken caecum.</title>
        <authorList>
            <person name="Medvecky M."/>
            <person name="Cejkova D."/>
            <person name="Polansky O."/>
            <person name="Karasova D."/>
            <person name="Kubasova T."/>
            <person name="Cizek A."/>
            <person name="Rychlik I."/>
        </authorList>
    </citation>
    <scope>NUCLEOTIDE SEQUENCE [LARGE SCALE GENOMIC DNA]</scope>
    <source>
        <strain evidence="7">An90</strain>
    </source>
</reference>
<keyword evidence="2" id="KW-0472">Membrane</keyword>
<dbReference type="SMART" id="SM00028">
    <property type="entry name" value="TPR"/>
    <property type="match status" value="2"/>
</dbReference>
<reference evidence="5 8" key="3">
    <citation type="journal article" date="2019" name="Nat. Med.">
        <title>A library of human gut bacterial isolates paired with longitudinal multiomics data enables mechanistic microbiome research.</title>
        <authorList>
            <person name="Poyet M."/>
            <person name="Groussin M."/>
            <person name="Gibbons S.M."/>
            <person name="Avila-Pacheco J."/>
            <person name="Jiang X."/>
            <person name="Kearney S.M."/>
            <person name="Perrotta A.R."/>
            <person name="Berdy B."/>
            <person name="Zhao S."/>
            <person name="Lieberman T.D."/>
            <person name="Swanson P.K."/>
            <person name="Smith M."/>
            <person name="Roesemann S."/>
            <person name="Alexander J.E."/>
            <person name="Rich S.A."/>
            <person name="Livny J."/>
            <person name="Vlamakis H."/>
            <person name="Clish C."/>
            <person name="Bullock K."/>
            <person name="Deik A."/>
            <person name="Scott J."/>
            <person name="Pierce K.A."/>
            <person name="Xavier R.J."/>
            <person name="Alm E.J."/>
        </authorList>
    </citation>
    <scope>NUCLEOTIDE SEQUENCE [LARGE SCALE GENOMIC DNA]</scope>
    <source>
        <strain evidence="5 8">BIOML-A266</strain>
    </source>
</reference>
<dbReference type="RefSeq" id="WP_087402540.1">
    <property type="nucleotide sequence ID" value="NZ_JAHOOA010000002.1"/>
</dbReference>
<evidence type="ECO:0000256" key="1">
    <source>
        <dbReference type="PROSITE-ProRule" id="PRU00339"/>
    </source>
</evidence>
<comment type="caution">
    <text evidence="6">The sequence shown here is derived from an EMBL/GenBank/DDBJ whole genome shotgun (WGS) entry which is preliminary data.</text>
</comment>
<reference evidence="6" key="2">
    <citation type="journal article" date="2018" name="BMC Genomics">
        <title>Whole genome sequencing and function prediction of 133 gut anaerobes isolated from chicken caecum in pure cultures.</title>
        <authorList>
            <person name="Medvecky M."/>
            <person name="Cejkova D."/>
            <person name="Polansky O."/>
            <person name="Karasova D."/>
            <person name="Kubasova T."/>
            <person name="Cizek A."/>
            <person name="Rychlik I."/>
        </authorList>
    </citation>
    <scope>NUCLEOTIDE SEQUENCE</scope>
    <source>
        <strain evidence="6">An90</strain>
    </source>
</reference>
<dbReference type="eggNOG" id="COG0457">
    <property type="taxonomic scope" value="Bacteria"/>
</dbReference>
<evidence type="ECO:0000313" key="6">
    <source>
        <dbReference type="EMBL" id="OUN03234.1"/>
    </source>
</evidence>
<evidence type="ECO:0000256" key="3">
    <source>
        <dbReference type="SAM" id="SignalP"/>
    </source>
</evidence>
<dbReference type="CDD" id="cd00174">
    <property type="entry name" value="SH3"/>
    <property type="match status" value="1"/>
</dbReference>